<evidence type="ECO:0000313" key="2">
    <source>
        <dbReference type="Proteomes" id="UP001595075"/>
    </source>
</evidence>
<evidence type="ECO:0000313" key="1">
    <source>
        <dbReference type="EMBL" id="KAL2075971.1"/>
    </source>
</evidence>
<protein>
    <submittedName>
        <fullName evidence="1">Uncharacterized protein</fullName>
    </submittedName>
</protein>
<reference evidence="1 2" key="1">
    <citation type="journal article" date="2024" name="Commun. Biol.">
        <title>Comparative genomic analysis of thermophilic fungi reveals convergent evolutionary adaptations and gene losses.</title>
        <authorList>
            <person name="Steindorff A.S."/>
            <person name="Aguilar-Pontes M.V."/>
            <person name="Robinson A.J."/>
            <person name="Andreopoulos B."/>
            <person name="LaButti K."/>
            <person name="Kuo A."/>
            <person name="Mondo S."/>
            <person name="Riley R."/>
            <person name="Otillar R."/>
            <person name="Haridas S."/>
            <person name="Lipzen A."/>
            <person name="Grimwood J."/>
            <person name="Schmutz J."/>
            <person name="Clum A."/>
            <person name="Reid I.D."/>
            <person name="Moisan M.C."/>
            <person name="Butler G."/>
            <person name="Nguyen T.T.M."/>
            <person name="Dewar K."/>
            <person name="Conant G."/>
            <person name="Drula E."/>
            <person name="Henrissat B."/>
            <person name="Hansel C."/>
            <person name="Singer S."/>
            <person name="Hutchinson M.I."/>
            <person name="de Vries R.P."/>
            <person name="Natvig D.O."/>
            <person name="Powell A.J."/>
            <person name="Tsang A."/>
            <person name="Grigoriev I.V."/>
        </authorList>
    </citation>
    <scope>NUCLEOTIDE SEQUENCE [LARGE SCALE GENOMIC DNA]</scope>
    <source>
        <strain evidence="1 2">CBS 494.80</strain>
    </source>
</reference>
<proteinExistence type="predicted"/>
<name>A0ABR4D1D1_9HELO</name>
<accession>A0ABR4D1D1</accession>
<gene>
    <name evidence="1" type="ORF">VTL71DRAFT_914</name>
</gene>
<sequence length="132" mass="15023">MLVEYPIVFSINLYPLPSFFLPLSFKPTSRTLASPSAYSKSQNKEKKITIKVYRSLTDPKRRPQENAKMYNPFVSLRGRGIFRSLNIHILLSSLHNVNISLLGVPSSFTSSFWRLALVSRVTVVSFSFVCFS</sequence>
<dbReference type="EMBL" id="JAZHXI010000001">
    <property type="protein sequence ID" value="KAL2075971.1"/>
    <property type="molecule type" value="Genomic_DNA"/>
</dbReference>
<keyword evidence="2" id="KW-1185">Reference proteome</keyword>
<comment type="caution">
    <text evidence="1">The sequence shown here is derived from an EMBL/GenBank/DDBJ whole genome shotgun (WGS) entry which is preliminary data.</text>
</comment>
<dbReference type="Proteomes" id="UP001595075">
    <property type="component" value="Unassembled WGS sequence"/>
</dbReference>
<organism evidence="1 2">
    <name type="scientific">Oculimacula yallundae</name>
    <dbReference type="NCBI Taxonomy" id="86028"/>
    <lineage>
        <taxon>Eukaryota</taxon>
        <taxon>Fungi</taxon>
        <taxon>Dikarya</taxon>
        <taxon>Ascomycota</taxon>
        <taxon>Pezizomycotina</taxon>
        <taxon>Leotiomycetes</taxon>
        <taxon>Helotiales</taxon>
        <taxon>Ploettnerulaceae</taxon>
        <taxon>Oculimacula</taxon>
    </lineage>
</organism>